<dbReference type="Gene3D" id="3.40.50.300">
    <property type="entry name" value="P-loop containing nucleotide triphosphate hydrolases"/>
    <property type="match status" value="1"/>
</dbReference>
<dbReference type="InterPro" id="IPR027417">
    <property type="entry name" value="P-loop_NTPase"/>
</dbReference>
<dbReference type="SMART" id="SM00175">
    <property type="entry name" value="RAB"/>
    <property type="match status" value="1"/>
</dbReference>
<dbReference type="GO" id="GO:0005634">
    <property type="term" value="C:nucleus"/>
    <property type="evidence" value="ECO:0007669"/>
    <property type="project" value="TreeGrafter"/>
</dbReference>
<dbReference type="PRINTS" id="PR00449">
    <property type="entry name" value="RASTRNSFRMNG"/>
</dbReference>
<feature type="compositionally biased region" description="Polar residues" evidence="1">
    <location>
        <begin position="324"/>
        <end position="353"/>
    </location>
</feature>
<gene>
    <name evidence="2" type="ORF">R5R35_007474</name>
</gene>
<dbReference type="SUPFAM" id="SSF52540">
    <property type="entry name" value="P-loop containing nucleoside triphosphate hydrolases"/>
    <property type="match status" value="1"/>
</dbReference>
<feature type="compositionally biased region" description="Polar residues" evidence="1">
    <location>
        <begin position="367"/>
        <end position="415"/>
    </location>
</feature>
<dbReference type="InterPro" id="IPR040385">
    <property type="entry name" value="RABL6"/>
</dbReference>
<dbReference type="AlphaFoldDB" id="A0AAN9Z0Z6"/>
<feature type="region of interest" description="Disordered" evidence="1">
    <location>
        <begin position="1"/>
        <end position="30"/>
    </location>
</feature>
<organism evidence="2 3">
    <name type="scientific">Gryllus longicercus</name>
    <dbReference type="NCBI Taxonomy" id="2509291"/>
    <lineage>
        <taxon>Eukaryota</taxon>
        <taxon>Metazoa</taxon>
        <taxon>Ecdysozoa</taxon>
        <taxon>Arthropoda</taxon>
        <taxon>Hexapoda</taxon>
        <taxon>Insecta</taxon>
        <taxon>Pterygota</taxon>
        <taxon>Neoptera</taxon>
        <taxon>Polyneoptera</taxon>
        <taxon>Orthoptera</taxon>
        <taxon>Ensifera</taxon>
        <taxon>Gryllidea</taxon>
        <taxon>Grylloidea</taxon>
        <taxon>Gryllidae</taxon>
        <taxon>Gryllinae</taxon>
        <taxon>Gryllus</taxon>
    </lineage>
</organism>
<evidence type="ECO:0000313" key="2">
    <source>
        <dbReference type="EMBL" id="KAK7792216.1"/>
    </source>
</evidence>
<feature type="region of interest" description="Disordered" evidence="1">
    <location>
        <begin position="303"/>
        <end position="449"/>
    </location>
</feature>
<protein>
    <recommendedName>
        <fullName evidence="4">Rab-like protein 6</fullName>
    </recommendedName>
</protein>
<sequence>MFSALKRLAGKADGPVTGSSTGPSHHAMSHSLQRRFARGVQYNMKIIIKGDRNVGKTCLFQRLQGQKFVEEYIPTEEIQVASIQWSYKATDDVVKVEVWDVVDRGKKKKALGGLKLDNTSATATAVPEEDQPALDAEFLDVYKNTNGVIIMMDITKSWTFDYVQRELPKVPNHIPVLVLANHCDMSHHRTVTGDHVTYFIDTLNRPSGSAQVRYAEASMRNGFGLKLLHKFFNLPFLQLQKETLLRQLETNDAEIRLTNQELDLYQESDDADYNKFLEQLMNRRRQVADMSSSALTAAATASAVNGTCSAPKVPSPQPPRMIRNSHSSHQLHQPSTSTQSSWQEGSSTLTRSATIIGPIGGGTPIPNFNSVTATAPRTGPSTPVATTSQSPVVSPATRASPSQEHQGDTPLSNKPSGFMSKIFGNKIRDAQEDNSERRPSILSTCASSVATPEPITSVEEFVPDGGMLDRSFLEEMNADHTSPAHQSNHDAESDSEPEGGNPLVAGFQDDLDPDDLIPVKGPVENSGSPPIENDVILRAGLSKKESLSSLNENEQVEEKEDRADPEITITADALDNWLGGGMGARWGRCSPEGGSENEDNKHVHLELTASSATRSGGSSPTPSTNTKEKKKKDKHKEKGEEKKKHKKKSKEKGSGDGIEEGKKNKRKSSSSGHRRSRDETSKHNELEEFLNRPSNFGDEYGGVDPAYEAI</sequence>
<comment type="caution">
    <text evidence="2">The sequence shown here is derived from an EMBL/GenBank/DDBJ whole genome shotgun (WGS) entry which is preliminary data.</text>
</comment>
<reference evidence="2 3" key="1">
    <citation type="submission" date="2024-03" db="EMBL/GenBank/DDBJ databases">
        <title>The genome assembly and annotation of the cricket Gryllus longicercus Weissman &amp; Gray.</title>
        <authorList>
            <person name="Szrajer S."/>
            <person name="Gray D."/>
            <person name="Ylla G."/>
        </authorList>
    </citation>
    <scope>NUCLEOTIDE SEQUENCE [LARGE SCALE GENOMIC DNA]</scope>
    <source>
        <strain evidence="2">DAG 2021-001</strain>
        <tissue evidence="2">Whole body minus gut</tissue>
    </source>
</reference>
<dbReference type="GO" id="GO:0005525">
    <property type="term" value="F:GTP binding"/>
    <property type="evidence" value="ECO:0007669"/>
    <property type="project" value="InterPro"/>
</dbReference>
<dbReference type="PANTHER" id="PTHR14932:SF1">
    <property type="entry name" value="RAB-LIKE PROTEIN 6"/>
    <property type="match status" value="1"/>
</dbReference>
<dbReference type="GO" id="GO:0005829">
    <property type="term" value="C:cytosol"/>
    <property type="evidence" value="ECO:0007669"/>
    <property type="project" value="TreeGrafter"/>
</dbReference>
<feature type="compositionally biased region" description="Basic and acidic residues" evidence="1">
    <location>
        <begin position="651"/>
        <end position="662"/>
    </location>
</feature>
<evidence type="ECO:0008006" key="4">
    <source>
        <dbReference type="Google" id="ProtNLM"/>
    </source>
</evidence>
<dbReference type="PANTHER" id="PTHR14932">
    <property type="entry name" value="RAS GTPASE-RELATED"/>
    <property type="match status" value="1"/>
</dbReference>
<dbReference type="Proteomes" id="UP001378592">
    <property type="component" value="Unassembled WGS sequence"/>
</dbReference>
<dbReference type="PROSITE" id="PS51419">
    <property type="entry name" value="RAB"/>
    <property type="match status" value="1"/>
</dbReference>
<dbReference type="EMBL" id="JAZDUA010000463">
    <property type="protein sequence ID" value="KAK7792216.1"/>
    <property type="molecule type" value="Genomic_DNA"/>
</dbReference>
<feature type="compositionally biased region" description="Basic and acidic residues" evidence="1">
    <location>
        <begin position="676"/>
        <end position="690"/>
    </location>
</feature>
<feature type="region of interest" description="Disordered" evidence="1">
    <location>
        <begin position="479"/>
        <end position="710"/>
    </location>
</feature>
<evidence type="ECO:0000256" key="1">
    <source>
        <dbReference type="SAM" id="MobiDB-lite"/>
    </source>
</evidence>
<feature type="compositionally biased region" description="Low complexity" evidence="1">
    <location>
        <begin position="608"/>
        <end position="624"/>
    </location>
</feature>
<keyword evidence="3" id="KW-1185">Reference proteome</keyword>
<evidence type="ECO:0000313" key="3">
    <source>
        <dbReference type="Proteomes" id="UP001378592"/>
    </source>
</evidence>
<name>A0AAN9Z0Z6_9ORTH</name>
<dbReference type="Pfam" id="PF08477">
    <property type="entry name" value="Roc"/>
    <property type="match status" value="1"/>
</dbReference>
<proteinExistence type="predicted"/>
<accession>A0AAN9Z0Z6</accession>
<feature type="compositionally biased region" description="Basic residues" evidence="1">
    <location>
        <begin position="663"/>
        <end position="675"/>
    </location>
</feature>
<feature type="compositionally biased region" description="Basic and acidic residues" evidence="1">
    <location>
        <begin position="426"/>
        <end position="439"/>
    </location>
</feature>